<name>A0A0B2ULM4_9MICR</name>
<reference evidence="2 3" key="1">
    <citation type="journal article" date="2014" name="MBio">
        <title>The Ordospora colligata genome; evolution of extreme reduction in microsporidia and host-to-parasite horizontal gene transfer.</title>
        <authorList>
            <person name="Pombert J.-F."/>
            <person name="Haag K.L."/>
            <person name="Beidas S."/>
            <person name="Ebert D."/>
            <person name="Keeling P.J."/>
        </authorList>
    </citation>
    <scope>NUCLEOTIDE SEQUENCE [LARGE SCALE GENOMIC DNA]</scope>
    <source>
        <strain evidence="2 3">OC4</strain>
    </source>
</reference>
<dbReference type="VEuPathDB" id="MicrosporidiaDB:M896_020080"/>
<keyword evidence="1" id="KW-0175">Coiled coil</keyword>
<comment type="caution">
    <text evidence="2">The sequence shown here is derived from an EMBL/GenBank/DDBJ whole genome shotgun (WGS) entry which is preliminary data.</text>
</comment>
<sequence length="109" mass="12272">MQTRHSCKEIAALESVIIEIMSDCNQGDDADGIAKVLVAIKNGISAYIEEMEDYYMKKILFMAETSNKKIDMMQREIDGLEQTYLDLLAKACEMKKGIHALCLMSGMNK</sequence>
<dbReference type="AlphaFoldDB" id="A0A0B2ULM4"/>
<evidence type="ECO:0000256" key="1">
    <source>
        <dbReference type="SAM" id="Coils"/>
    </source>
</evidence>
<dbReference type="InParanoid" id="A0A0B2ULM4"/>
<evidence type="ECO:0000313" key="2">
    <source>
        <dbReference type="EMBL" id="KHN70174.1"/>
    </source>
</evidence>
<dbReference type="HOGENOM" id="CLU_2184739_0_0_1"/>
<dbReference type="Proteomes" id="UP000031056">
    <property type="component" value="Unassembled WGS sequence"/>
</dbReference>
<dbReference type="GeneID" id="26261103"/>
<accession>A0A0B2ULM4</accession>
<feature type="coiled-coil region" evidence="1">
    <location>
        <begin position="63"/>
        <end position="90"/>
    </location>
</feature>
<organism evidence="2 3">
    <name type="scientific">Ordospora colligata OC4</name>
    <dbReference type="NCBI Taxonomy" id="1354746"/>
    <lineage>
        <taxon>Eukaryota</taxon>
        <taxon>Fungi</taxon>
        <taxon>Fungi incertae sedis</taxon>
        <taxon>Microsporidia</taxon>
        <taxon>Ordosporidae</taxon>
        <taxon>Ordospora</taxon>
    </lineage>
</organism>
<gene>
    <name evidence="2" type="ORF">M896_020080</name>
</gene>
<keyword evidence="3" id="KW-1185">Reference proteome</keyword>
<dbReference type="EMBL" id="JOKQ01000002">
    <property type="protein sequence ID" value="KHN70174.1"/>
    <property type="molecule type" value="Genomic_DNA"/>
</dbReference>
<dbReference type="RefSeq" id="XP_014564216.1">
    <property type="nucleotide sequence ID" value="XM_014708730.1"/>
</dbReference>
<evidence type="ECO:0000313" key="3">
    <source>
        <dbReference type="Proteomes" id="UP000031056"/>
    </source>
</evidence>
<proteinExistence type="predicted"/>
<protein>
    <submittedName>
        <fullName evidence="2">Uncharacterized protein</fullName>
    </submittedName>
</protein>